<dbReference type="AlphaFoldDB" id="A0A975A0D9"/>
<sequence>MDIDKSFEQKLIQASDKEFEKLALQVFQYQYKNNAIYHQYISSLGVNVENINQLEEIPFLPIQFFKSHSVKSGTWNEEEVFESSGTTGQITSKHYLKSSAFYRQNALNIFNQSIGNPSDYHIMALLPSYLERGNSSLVKMVKFFIDESRSEFSGFYLNNHKKLVDDINSALKTEKRILLIGVTFALLDIAEKFNIDLAGHIIMETGGMKGRRKEMTRMEVHTVLKKSFNVATVYSEYGMTELLSQAYSAGNGLYKSPDTMRILLRDLYDPFYISNSVRQGGINVIDLANVHTCSFIETQDIGRISGEFFEVLGRYDNSELRGCNLMI</sequence>
<dbReference type="GO" id="GO:0008218">
    <property type="term" value="P:bioluminescence"/>
    <property type="evidence" value="ECO:0007669"/>
    <property type="project" value="InterPro"/>
</dbReference>
<organism evidence="2 3">
    <name type="scientific">Fulvivirga lutea</name>
    <dbReference type="NCBI Taxonomy" id="2810512"/>
    <lineage>
        <taxon>Bacteria</taxon>
        <taxon>Pseudomonadati</taxon>
        <taxon>Bacteroidota</taxon>
        <taxon>Cytophagia</taxon>
        <taxon>Cytophagales</taxon>
        <taxon>Fulvivirgaceae</taxon>
        <taxon>Fulvivirga</taxon>
    </lineage>
</organism>
<evidence type="ECO:0000313" key="3">
    <source>
        <dbReference type="Proteomes" id="UP000662783"/>
    </source>
</evidence>
<dbReference type="Pfam" id="PF04443">
    <property type="entry name" value="LuxE"/>
    <property type="match status" value="1"/>
</dbReference>
<proteinExistence type="predicted"/>
<name>A0A975A0D9_9BACT</name>
<protein>
    <submittedName>
        <fullName evidence="2">Acyl transferase</fullName>
    </submittedName>
</protein>
<dbReference type="KEGG" id="fuv:JR347_16445"/>
<evidence type="ECO:0000313" key="2">
    <source>
        <dbReference type="EMBL" id="QSE97161.1"/>
    </source>
</evidence>
<keyword evidence="3" id="KW-1185">Reference proteome</keyword>
<dbReference type="GO" id="GO:0016740">
    <property type="term" value="F:transferase activity"/>
    <property type="evidence" value="ECO:0007669"/>
    <property type="project" value="UniProtKB-KW"/>
</dbReference>
<gene>
    <name evidence="2" type="ORF">JR347_16445</name>
</gene>
<dbReference type="Proteomes" id="UP000662783">
    <property type="component" value="Chromosome"/>
</dbReference>
<reference evidence="2" key="1">
    <citation type="submission" date="2021-02" db="EMBL/GenBank/DDBJ databases">
        <title>Fulvivirga sp. S481 isolated from sea water.</title>
        <authorList>
            <person name="Bae S.S."/>
            <person name="Baek K."/>
        </authorList>
    </citation>
    <scope>NUCLEOTIDE SEQUENCE</scope>
    <source>
        <strain evidence="2">S481</strain>
    </source>
</reference>
<evidence type="ECO:0000259" key="1">
    <source>
        <dbReference type="Pfam" id="PF04443"/>
    </source>
</evidence>
<dbReference type="Gene3D" id="3.40.50.12780">
    <property type="entry name" value="N-terminal domain of ligase-like"/>
    <property type="match status" value="1"/>
</dbReference>
<feature type="domain" description="Acyl-protein synthetase LuxE" evidence="1">
    <location>
        <begin position="16"/>
        <end position="326"/>
    </location>
</feature>
<dbReference type="InterPro" id="IPR042099">
    <property type="entry name" value="ANL_N_sf"/>
</dbReference>
<keyword evidence="2" id="KW-0808">Transferase</keyword>
<accession>A0A975A0D9</accession>
<dbReference type="EMBL" id="CP070608">
    <property type="protein sequence ID" value="QSE97161.1"/>
    <property type="molecule type" value="Genomic_DNA"/>
</dbReference>
<dbReference type="GO" id="GO:0047474">
    <property type="term" value="F:long-chain fatty acid--protein ligase activity"/>
    <property type="evidence" value="ECO:0007669"/>
    <property type="project" value="InterPro"/>
</dbReference>
<dbReference type="InterPro" id="IPR007534">
    <property type="entry name" value="LuxE"/>
</dbReference>
<dbReference type="RefSeq" id="WP_205721674.1">
    <property type="nucleotide sequence ID" value="NZ_CP070608.1"/>
</dbReference>